<organism evidence="3 5">
    <name type="scientific">Aplosporella prunicola CBS 121167</name>
    <dbReference type="NCBI Taxonomy" id="1176127"/>
    <lineage>
        <taxon>Eukaryota</taxon>
        <taxon>Fungi</taxon>
        <taxon>Dikarya</taxon>
        <taxon>Ascomycota</taxon>
        <taxon>Pezizomycotina</taxon>
        <taxon>Dothideomycetes</taxon>
        <taxon>Dothideomycetes incertae sedis</taxon>
        <taxon>Botryosphaeriales</taxon>
        <taxon>Aplosporellaceae</taxon>
        <taxon>Aplosporella</taxon>
    </lineage>
</organism>
<accession>A0A6A6AXT9</accession>
<dbReference type="Gene3D" id="3.40.640.10">
    <property type="entry name" value="Type I PLP-dependent aspartate aminotransferase-like (Major domain)"/>
    <property type="match status" value="1"/>
</dbReference>
<name>A0A6A6AXT9_9PEZI</name>
<feature type="domain" description="Aminotransferase class I/classII large" evidence="2">
    <location>
        <begin position="77"/>
        <end position="427"/>
    </location>
</feature>
<dbReference type="InterPro" id="IPR015421">
    <property type="entry name" value="PyrdxlP-dep_Trfase_major"/>
</dbReference>
<dbReference type="InterPro" id="IPR004839">
    <property type="entry name" value="Aminotransferase_I/II_large"/>
</dbReference>
<dbReference type="SUPFAM" id="SSF53383">
    <property type="entry name" value="PLP-dependent transferases"/>
    <property type="match status" value="1"/>
</dbReference>
<evidence type="ECO:0000313" key="3">
    <source>
        <dbReference type="EMBL" id="KAF2136749.1"/>
    </source>
</evidence>
<sequence>MASGIETLAQRGAVLAQGPSLAEKFKKFMADPHDPDSNPSGFIDIGTAENHAMLPEVAAFMNKHPVHFKAKDFSYGEGPMGTLRLRTAMANHMNRYFKPREPVDPMHLHFTNGCTSLCDMLGYTMFDEEDGILIAQPSYSGFPIDFGTKAKVRLVHVPFHGVDQFSVAAIDKFEEALKKASSSGIKVRAMMLCSPHNPLGQCYPVDTLIALMQFCNKHRIHMISDEIYGTSVYEVPDESAVPFVSVLSLDYEKYIDRNLLHVMYGMSKDLAGGGLRLGCLLVRNEVLATALNAINQFHWSGIANDLTAAQMLEDVEWMESFLKTSCERLASRNALVRQILDERGVPYSKASNAGFFMWIDLRKWLPDTNGKGERISGWERERELVERFFDNKLNVSPGESQSAEEPGLFRVVFSHDERVVREGLRRLLEVLDGK</sequence>
<keyword evidence="5" id="KW-1185">Reference proteome</keyword>
<dbReference type="Proteomes" id="UP000799438">
    <property type="component" value="Unassembled WGS sequence"/>
</dbReference>
<dbReference type="EMBL" id="ML995513">
    <property type="protein sequence ID" value="KAF2136749.1"/>
    <property type="molecule type" value="Genomic_DNA"/>
</dbReference>
<dbReference type="AlphaFoldDB" id="A0A6A6AXT9"/>
<dbReference type="PANTHER" id="PTHR43795">
    <property type="entry name" value="BIFUNCTIONAL ASPARTATE AMINOTRANSFERASE AND GLUTAMATE/ASPARTATE-PREPHENATE AMINOTRANSFERASE-RELATED"/>
    <property type="match status" value="1"/>
</dbReference>
<dbReference type="InterPro" id="IPR015424">
    <property type="entry name" value="PyrdxlP-dep_Trfase"/>
</dbReference>
<dbReference type="CDD" id="cd00609">
    <property type="entry name" value="AAT_like"/>
    <property type="match status" value="1"/>
</dbReference>
<dbReference type="Gene3D" id="3.90.1150.10">
    <property type="entry name" value="Aspartate Aminotransferase, domain 1"/>
    <property type="match status" value="1"/>
</dbReference>
<gene>
    <name evidence="3" type="ORF">K452DRAFT_292180</name>
    <name evidence="4" type="ORF">K452DRAFT_329432</name>
</gene>
<dbReference type="InterPro" id="IPR015422">
    <property type="entry name" value="PyrdxlP-dep_Trfase_small"/>
</dbReference>
<evidence type="ECO:0000313" key="4">
    <source>
        <dbReference type="EMBL" id="KAF2136986.1"/>
    </source>
</evidence>
<dbReference type="OrthoDB" id="7042322at2759"/>
<dbReference type="GO" id="GO:0006520">
    <property type="term" value="P:amino acid metabolic process"/>
    <property type="evidence" value="ECO:0007669"/>
    <property type="project" value="TreeGrafter"/>
</dbReference>
<protein>
    <recommendedName>
        <fullName evidence="2">Aminotransferase class I/classII large domain-containing protein</fullName>
    </recommendedName>
</protein>
<keyword evidence="1" id="KW-0663">Pyridoxal phosphate</keyword>
<dbReference type="RefSeq" id="XP_033392467.1">
    <property type="nucleotide sequence ID" value="XM_033541321.1"/>
</dbReference>
<proteinExistence type="predicted"/>
<dbReference type="GO" id="GO:0030170">
    <property type="term" value="F:pyridoxal phosphate binding"/>
    <property type="evidence" value="ECO:0007669"/>
    <property type="project" value="InterPro"/>
</dbReference>
<dbReference type="PANTHER" id="PTHR43795:SF39">
    <property type="entry name" value="AMINOTRANSFERASE CLASS I_CLASSII DOMAIN-CONTAINING PROTEIN"/>
    <property type="match status" value="1"/>
</dbReference>
<evidence type="ECO:0000259" key="2">
    <source>
        <dbReference type="Pfam" id="PF00155"/>
    </source>
</evidence>
<dbReference type="PRINTS" id="PR00753">
    <property type="entry name" value="ACCSYNTHASE"/>
</dbReference>
<reference evidence="3" key="1">
    <citation type="journal article" date="2020" name="Stud. Mycol.">
        <title>101 Dothideomycetes genomes: a test case for predicting lifestyles and emergence of pathogens.</title>
        <authorList>
            <person name="Haridas S."/>
            <person name="Albert R."/>
            <person name="Binder M."/>
            <person name="Bloem J."/>
            <person name="Labutti K."/>
            <person name="Salamov A."/>
            <person name="Andreopoulos B."/>
            <person name="Baker S."/>
            <person name="Barry K."/>
            <person name="Bills G."/>
            <person name="Bluhm B."/>
            <person name="Cannon C."/>
            <person name="Castanera R."/>
            <person name="Culley D."/>
            <person name="Daum C."/>
            <person name="Ezra D."/>
            <person name="Gonzalez J."/>
            <person name="Henrissat B."/>
            <person name="Kuo A."/>
            <person name="Liang C."/>
            <person name="Lipzen A."/>
            <person name="Lutzoni F."/>
            <person name="Magnuson J."/>
            <person name="Mondo S."/>
            <person name="Nolan M."/>
            <person name="Ohm R."/>
            <person name="Pangilinan J."/>
            <person name="Park H.-J."/>
            <person name="Ramirez L."/>
            <person name="Alfaro M."/>
            <person name="Sun H."/>
            <person name="Tritt A."/>
            <person name="Yoshinaga Y."/>
            <person name="Zwiers L.-H."/>
            <person name="Turgeon B."/>
            <person name="Goodwin S."/>
            <person name="Spatafora J."/>
            <person name="Crous P."/>
            <person name="Grigoriev I."/>
        </authorList>
    </citation>
    <scope>NUCLEOTIDE SEQUENCE</scope>
    <source>
        <strain evidence="3">CBS 121167</strain>
    </source>
</reference>
<evidence type="ECO:0000313" key="5">
    <source>
        <dbReference type="Proteomes" id="UP000799438"/>
    </source>
</evidence>
<dbReference type="GO" id="GO:0008483">
    <property type="term" value="F:transaminase activity"/>
    <property type="evidence" value="ECO:0007669"/>
    <property type="project" value="TreeGrafter"/>
</dbReference>
<dbReference type="EMBL" id="ML995508">
    <property type="protein sequence ID" value="KAF2136986.1"/>
    <property type="molecule type" value="Genomic_DNA"/>
</dbReference>
<dbReference type="GeneID" id="54298817"/>
<evidence type="ECO:0000256" key="1">
    <source>
        <dbReference type="ARBA" id="ARBA00022898"/>
    </source>
</evidence>
<dbReference type="Pfam" id="PF00155">
    <property type="entry name" value="Aminotran_1_2"/>
    <property type="match status" value="1"/>
</dbReference>
<dbReference type="InterPro" id="IPR050478">
    <property type="entry name" value="Ethylene_sulfur-biosynth"/>
</dbReference>